<dbReference type="EMBL" id="JADKGK010000019">
    <property type="protein sequence ID" value="MBL0003940.1"/>
    <property type="molecule type" value="Genomic_DNA"/>
</dbReference>
<dbReference type="EMBL" id="JADIXZ010000001">
    <property type="protein sequence ID" value="MBK6299755.1"/>
    <property type="molecule type" value="Genomic_DNA"/>
</dbReference>
<accession>A0A934X3G0</accession>
<gene>
    <name evidence="1" type="ORF">IPF40_01430</name>
    <name evidence="2" type="ORF">IPP00_08090</name>
</gene>
<dbReference type="Proteomes" id="UP000886632">
    <property type="component" value="Unassembled WGS sequence"/>
</dbReference>
<sequence>MKTTIEIPDALAEDARQVARAGGTTLRDLVVTGLMAEVERRRNAPRVEFTFPTVGGRGLVVDLAPGEVIDRSYGFASGPGSSR</sequence>
<evidence type="ECO:0000313" key="3">
    <source>
        <dbReference type="Proteomes" id="UP000718281"/>
    </source>
</evidence>
<evidence type="ECO:0000313" key="1">
    <source>
        <dbReference type="EMBL" id="MBK6299755.1"/>
    </source>
</evidence>
<evidence type="ECO:0000313" key="2">
    <source>
        <dbReference type="EMBL" id="MBL0003940.1"/>
    </source>
</evidence>
<protein>
    <submittedName>
        <fullName evidence="1">DUF2191 domain-containing protein</fullName>
    </submittedName>
</protein>
<proteinExistence type="predicted"/>
<organism evidence="1 3">
    <name type="scientific">Candidatus Phosphoribacter hodrii</name>
    <dbReference type="NCBI Taxonomy" id="2953743"/>
    <lineage>
        <taxon>Bacteria</taxon>
        <taxon>Bacillati</taxon>
        <taxon>Actinomycetota</taxon>
        <taxon>Actinomycetes</taxon>
        <taxon>Micrococcales</taxon>
        <taxon>Dermatophilaceae</taxon>
        <taxon>Candidatus Phosphoribacter</taxon>
    </lineage>
</organism>
<dbReference type="AlphaFoldDB" id="A0A934X3G0"/>
<name>A0A934X3G0_9MICO</name>
<dbReference type="Proteomes" id="UP000718281">
    <property type="component" value="Unassembled WGS sequence"/>
</dbReference>
<comment type="caution">
    <text evidence="1">The sequence shown here is derived from an EMBL/GenBank/DDBJ whole genome shotgun (WGS) entry which is preliminary data.</text>
</comment>
<reference evidence="1 3" key="1">
    <citation type="submission" date="2020-10" db="EMBL/GenBank/DDBJ databases">
        <title>Connecting structure to function with the recovery of over 1000 high-quality activated sludge metagenome-assembled genomes encoding full-length rRNA genes using long-read sequencing.</title>
        <authorList>
            <person name="Singleton C.M."/>
            <person name="Petriglieri F."/>
            <person name="Kristensen J.M."/>
            <person name="Kirkegaard R.H."/>
            <person name="Michaelsen T.Y."/>
            <person name="Andersen M.H."/>
            <person name="Karst S.M."/>
            <person name="Dueholm M.S."/>
            <person name="Nielsen P.H."/>
            <person name="Albertsen M."/>
        </authorList>
    </citation>
    <scope>NUCLEOTIDE SEQUENCE [LARGE SCALE GENOMIC DNA]</scope>
    <source>
        <strain evidence="1">AalE_18-Q3-R2-46_BAT3C.188</strain>
        <strain evidence="2">Ribe_18-Q3-R11-54_MAXAC.001</strain>
    </source>
</reference>